<evidence type="ECO:0000256" key="6">
    <source>
        <dbReference type="ARBA" id="ARBA00023242"/>
    </source>
</evidence>
<dbReference type="Proteomes" id="UP001177003">
    <property type="component" value="Chromosome 7"/>
</dbReference>
<gene>
    <name evidence="8" type="ORF">LSALG_LOCUS32911</name>
</gene>
<dbReference type="PROSITE" id="PS51519">
    <property type="entry name" value="RWP_RK"/>
    <property type="match status" value="1"/>
</dbReference>
<evidence type="ECO:0000313" key="8">
    <source>
        <dbReference type="EMBL" id="CAI9293909.1"/>
    </source>
</evidence>
<dbReference type="PANTHER" id="PTHR46373:SF5">
    <property type="entry name" value="RWP-RK DOMAIN PROTEIN"/>
    <property type="match status" value="1"/>
</dbReference>
<dbReference type="Pfam" id="PF02042">
    <property type="entry name" value="RWP-RK"/>
    <property type="match status" value="1"/>
</dbReference>
<dbReference type="InterPro" id="IPR044607">
    <property type="entry name" value="RKD-like"/>
</dbReference>
<dbReference type="EMBL" id="OX465083">
    <property type="protein sequence ID" value="CAI9293909.1"/>
    <property type="molecule type" value="Genomic_DNA"/>
</dbReference>
<reference evidence="8" key="1">
    <citation type="submission" date="2023-04" db="EMBL/GenBank/DDBJ databases">
        <authorList>
            <person name="Vijverberg K."/>
            <person name="Xiong W."/>
            <person name="Schranz E."/>
        </authorList>
    </citation>
    <scope>NUCLEOTIDE SEQUENCE</scope>
</reference>
<protein>
    <recommendedName>
        <fullName evidence="7">RWP-RK domain-containing protein</fullName>
    </recommendedName>
</protein>
<evidence type="ECO:0000256" key="2">
    <source>
        <dbReference type="ARBA" id="ARBA00023015"/>
    </source>
</evidence>
<keyword evidence="6" id="KW-0539">Nucleus</keyword>
<proteinExistence type="predicted"/>
<keyword evidence="2" id="KW-0805">Transcription regulation</keyword>
<evidence type="ECO:0000259" key="7">
    <source>
        <dbReference type="PROSITE" id="PS51519"/>
    </source>
</evidence>
<name>A0AA35ZJT8_LACSI</name>
<organism evidence="8 9">
    <name type="scientific">Lactuca saligna</name>
    <name type="common">Willowleaf lettuce</name>
    <dbReference type="NCBI Taxonomy" id="75948"/>
    <lineage>
        <taxon>Eukaryota</taxon>
        <taxon>Viridiplantae</taxon>
        <taxon>Streptophyta</taxon>
        <taxon>Embryophyta</taxon>
        <taxon>Tracheophyta</taxon>
        <taxon>Spermatophyta</taxon>
        <taxon>Magnoliopsida</taxon>
        <taxon>eudicotyledons</taxon>
        <taxon>Gunneridae</taxon>
        <taxon>Pentapetalae</taxon>
        <taxon>asterids</taxon>
        <taxon>campanulids</taxon>
        <taxon>Asterales</taxon>
        <taxon>Asteraceae</taxon>
        <taxon>Cichorioideae</taxon>
        <taxon>Cichorieae</taxon>
        <taxon>Lactucinae</taxon>
        <taxon>Lactuca</taxon>
    </lineage>
</organism>
<sequence length="362" mass="41286">MAQSNANLSHNEPSNHNLQAFEHYLMCDNDDFPPPNFSELLTPLQQNEIPITTATFQSPVIDSENVQPNDSSFDPLNLGNETHEEGFQTDPSRACDETNIGVNTANGTNDFGNPIQLSSWPLQVPPYTCSCCHILREIIHTNGVDITKLEVHGRLGLICHAVLDKYSIDHTTNQGHEYKMFDFCKETTSRVKQFLVEYCKERKTKGHVMLQDPLSSFYEAVCVGFDWEHNVDTDDLIPNLGDQQTNQADVGTSRGRLNNQKTLSMQRERTGKLTMKDLVDYFHIPIEVAAKEIRVCPTVIKKICRKHGLLRWPYRKIKSIERKISTREKCLTSLHAEERIHAQTEIDSLRQEITNIYVGFNV</sequence>
<evidence type="ECO:0000256" key="3">
    <source>
        <dbReference type="ARBA" id="ARBA00023054"/>
    </source>
</evidence>
<evidence type="ECO:0000256" key="5">
    <source>
        <dbReference type="ARBA" id="ARBA00023163"/>
    </source>
</evidence>
<keyword evidence="9" id="KW-1185">Reference proteome</keyword>
<accession>A0AA35ZJT8</accession>
<feature type="domain" description="RWP-RK" evidence="7">
    <location>
        <begin position="260"/>
        <end position="340"/>
    </location>
</feature>
<dbReference type="GO" id="GO:0003677">
    <property type="term" value="F:DNA binding"/>
    <property type="evidence" value="ECO:0007669"/>
    <property type="project" value="UniProtKB-KW"/>
</dbReference>
<evidence type="ECO:0000313" key="9">
    <source>
        <dbReference type="Proteomes" id="UP001177003"/>
    </source>
</evidence>
<dbReference type="AlphaFoldDB" id="A0AA35ZJT8"/>
<dbReference type="PANTHER" id="PTHR46373">
    <property type="entry name" value="PROTEIN RKD4"/>
    <property type="match status" value="1"/>
</dbReference>
<keyword evidence="5" id="KW-0804">Transcription</keyword>
<evidence type="ECO:0000256" key="1">
    <source>
        <dbReference type="ARBA" id="ARBA00004049"/>
    </source>
</evidence>
<comment type="function">
    <text evidence="1">Putative transcription factor.</text>
</comment>
<dbReference type="InterPro" id="IPR003035">
    <property type="entry name" value="RWP-RK_dom"/>
</dbReference>
<dbReference type="GO" id="GO:0003700">
    <property type="term" value="F:DNA-binding transcription factor activity"/>
    <property type="evidence" value="ECO:0007669"/>
    <property type="project" value="InterPro"/>
</dbReference>
<keyword evidence="4" id="KW-0238">DNA-binding</keyword>
<evidence type="ECO:0000256" key="4">
    <source>
        <dbReference type="ARBA" id="ARBA00023125"/>
    </source>
</evidence>
<keyword evidence="3" id="KW-0175">Coiled coil</keyword>